<evidence type="ECO:0000256" key="1">
    <source>
        <dbReference type="SAM" id="MobiDB-lite"/>
    </source>
</evidence>
<proteinExistence type="predicted"/>
<evidence type="ECO:0000313" key="3">
    <source>
        <dbReference type="Proteomes" id="UP001498398"/>
    </source>
</evidence>
<dbReference type="EMBL" id="JBANRG010000114">
    <property type="protein sequence ID" value="KAK7434926.1"/>
    <property type="molecule type" value="Genomic_DNA"/>
</dbReference>
<feature type="compositionally biased region" description="Basic and acidic residues" evidence="1">
    <location>
        <begin position="608"/>
        <end position="622"/>
    </location>
</feature>
<organism evidence="2 3">
    <name type="scientific">Marasmiellus scandens</name>
    <dbReference type="NCBI Taxonomy" id="2682957"/>
    <lineage>
        <taxon>Eukaryota</taxon>
        <taxon>Fungi</taxon>
        <taxon>Dikarya</taxon>
        <taxon>Basidiomycota</taxon>
        <taxon>Agaricomycotina</taxon>
        <taxon>Agaricomycetes</taxon>
        <taxon>Agaricomycetidae</taxon>
        <taxon>Agaricales</taxon>
        <taxon>Marasmiineae</taxon>
        <taxon>Omphalotaceae</taxon>
        <taxon>Marasmiellus</taxon>
    </lineage>
</organism>
<feature type="region of interest" description="Disordered" evidence="1">
    <location>
        <begin position="608"/>
        <end position="660"/>
    </location>
</feature>
<sequence>MALYSTLPEQRYTFSEYVLKAHELNKQQNPDFFDLLLSGEVPGERHQVVIDATANYLADDYPIGVSRDYDSVIGICRSIMVKDDLSLYPVSGFYDYLKKSVHLMWGIPSVDRQTEIHRIPNFQLGFWGARHMLYIFFPNADSRPDDSEPDDSEPDDSKAANGLSVEQMRQFYDKGLRPTIAELTPLALSDWPVNYNAEIFRGTPRNRRKGAFIPQTKIFPKREVPKFAQVLRERLRVSHQDWANGFFFMLDIRGIKHATQHNLNGDSAKIALDAFLERSHIDISSGQWWIDVGMEFVSQKKECLQWISATHARIVEDVLGISEAHAVRITSLGSRAYSRDLSSLLTDVAGCRIEPGSRAKGPFEAAYLQMYTTDKSAIYAPEGYSYGKVLTMSKAMGEVPNQYLRGLTKLYADCSHSITSHARLEVRVPMQHATSVLRTLDRGAILSSLVAFPTLDWWYFRFYRALAIRRILERQAKSTSALRVSKDALLLTAVCVWLVNGLHSRPDDGAGCRSLLLAALPTTDEDRSHIHPSTLLFPASGTPSDNGVTSPVVPIASRGAVFTRCIQVTGSVPQMCSGGPFLNDTAFLYFFGRPIESIRATYYRPRAHSEKTVRKGVTERRNMVHLTRVHPVIQSQPQRTPSNPSSRNSALPPNPIENQLDAQDSSHMEIGDQQDGSNVDQENRDLDHDRMEFAKNLWTQMLLDIVSKIPNQGKSSASPYAKISAEEHLNVTEKLFKRKDLSEIFHAYRFKFADDRAYLAAFDHLVCVPEAKPDEKKKPHYRNCTYWRRWIDYIETHDISEAKDVRDTLQVWFIGLWWIPHVGADKIWQTSPTGVGAGFTRMPQGTLGAAPRILCRGVPE</sequence>
<dbReference type="Proteomes" id="UP001498398">
    <property type="component" value="Unassembled WGS sequence"/>
</dbReference>
<evidence type="ECO:0000313" key="2">
    <source>
        <dbReference type="EMBL" id="KAK7434926.1"/>
    </source>
</evidence>
<accession>A0ABR1IK46</accession>
<protein>
    <submittedName>
        <fullName evidence="2">Uncharacterized protein</fullName>
    </submittedName>
</protein>
<name>A0ABR1IK46_9AGAR</name>
<keyword evidence="3" id="KW-1185">Reference proteome</keyword>
<comment type="caution">
    <text evidence="2">The sequence shown here is derived from an EMBL/GenBank/DDBJ whole genome shotgun (WGS) entry which is preliminary data.</text>
</comment>
<gene>
    <name evidence="2" type="ORF">VKT23_019929</name>
</gene>
<reference evidence="2 3" key="1">
    <citation type="submission" date="2024-01" db="EMBL/GenBank/DDBJ databases">
        <title>A draft genome for the cacao thread blight pathogen Marasmiellus scandens.</title>
        <authorList>
            <person name="Baruah I.K."/>
            <person name="Leung J."/>
            <person name="Bukari Y."/>
            <person name="Amoako-Attah I."/>
            <person name="Meinhardt L.W."/>
            <person name="Bailey B.A."/>
            <person name="Cohen S.P."/>
        </authorList>
    </citation>
    <scope>NUCLEOTIDE SEQUENCE [LARGE SCALE GENOMIC DNA]</scope>
    <source>
        <strain evidence="2 3">GH-19</strain>
    </source>
</reference>
<feature type="compositionally biased region" description="Polar residues" evidence="1">
    <location>
        <begin position="633"/>
        <end position="660"/>
    </location>
</feature>